<dbReference type="EMBL" id="CP022189">
    <property type="protein sequence ID" value="AWI83826.1"/>
    <property type="molecule type" value="Genomic_DNA"/>
</dbReference>
<keyword evidence="2" id="KW-0812">Transmembrane</keyword>
<feature type="transmembrane region" description="Helical" evidence="2">
    <location>
        <begin position="37"/>
        <end position="57"/>
    </location>
</feature>
<evidence type="ECO:0000256" key="1">
    <source>
        <dbReference type="SAM" id="MobiDB-lite"/>
    </source>
</evidence>
<keyword evidence="3" id="KW-0378">Hydrolase</keyword>
<name>A0A2U8HFN8_9RHOB</name>
<keyword evidence="2" id="KW-0472">Membrane</keyword>
<dbReference type="KEGG" id="ypac:CEW88_09125"/>
<evidence type="ECO:0000313" key="3">
    <source>
        <dbReference type="EMBL" id="AWI83826.1"/>
    </source>
</evidence>
<feature type="transmembrane region" description="Helical" evidence="2">
    <location>
        <begin position="12"/>
        <end position="30"/>
    </location>
</feature>
<keyword evidence="3" id="KW-0255">Endonuclease</keyword>
<keyword evidence="2" id="KW-1133">Transmembrane helix</keyword>
<accession>A0A2U8HFN8</accession>
<dbReference type="RefSeq" id="WP_108966121.1">
    <property type="nucleotide sequence ID" value="NZ_CP022189.1"/>
</dbReference>
<dbReference type="Proteomes" id="UP000244915">
    <property type="component" value="Chromosome 1"/>
</dbReference>
<reference evidence="3 4" key="1">
    <citation type="submission" date="2017-06" db="EMBL/GenBank/DDBJ databases">
        <title>Yangia sp. YSBP01 complete genome sequence.</title>
        <authorList>
            <person name="Woo J.-H."/>
            <person name="Kim H.-S."/>
        </authorList>
    </citation>
    <scope>NUCLEOTIDE SEQUENCE [LARGE SCALE GENOMIC DNA]</scope>
    <source>
        <strain evidence="3 4">YSBP01</strain>
    </source>
</reference>
<dbReference type="GO" id="GO:0004519">
    <property type="term" value="F:endonuclease activity"/>
    <property type="evidence" value="ECO:0007669"/>
    <property type="project" value="UniProtKB-KW"/>
</dbReference>
<dbReference type="Gene3D" id="1.10.150.20">
    <property type="entry name" value="5' to 3' exonuclease, C-terminal subdomain"/>
    <property type="match status" value="1"/>
</dbReference>
<feature type="region of interest" description="Disordered" evidence="1">
    <location>
        <begin position="98"/>
        <end position="168"/>
    </location>
</feature>
<gene>
    <name evidence="3" type="ORF">CEW88_09125</name>
</gene>
<sequence length="244" mass="25369">MTDVTMQDGCTRKSWISAAVIGLVVALFALGGHKGIVAALLLGLLATGLLGSLFIWLSCAPVPKLGERSPISRLTPSVEGEVPAVPEHAPAAPAPLMAAPAEAPEAKAEKAPEPAPAAAEEKTPAAAAETAKEKTPAAAPAAVADENEGGSQPVALAQPRSGSADNLKEIKGVGPKLESLLHELGIYHFDQIARWSSAEVAWMDENLKGFRGRVSRDDWIGQARILAAGGETEFSKRVEDGEVY</sequence>
<evidence type="ECO:0000313" key="4">
    <source>
        <dbReference type="Proteomes" id="UP000244915"/>
    </source>
</evidence>
<evidence type="ECO:0000256" key="2">
    <source>
        <dbReference type="SAM" id="Phobius"/>
    </source>
</evidence>
<dbReference type="OrthoDB" id="9807941at2"/>
<dbReference type="AlphaFoldDB" id="A0A2U8HFN8"/>
<proteinExistence type="predicted"/>
<organism evidence="3 4">
    <name type="scientific">Alloyangia pacifica</name>
    <dbReference type="NCBI Taxonomy" id="311180"/>
    <lineage>
        <taxon>Bacteria</taxon>
        <taxon>Pseudomonadati</taxon>
        <taxon>Pseudomonadota</taxon>
        <taxon>Alphaproteobacteria</taxon>
        <taxon>Rhodobacterales</taxon>
        <taxon>Roseobacteraceae</taxon>
        <taxon>Alloyangia</taxon>
    </lineage>
</organism>
<protein>
    <submittedName>
        <fullName evidence="3">Endonuclease</fullName>
    </submittedName>
</protein>
<keyword evidence="3" id="KW-0540">Nuclease</keyword>